<dbReference type="GO" id="GO:0030246">
    <property type="term" value="F:carbohydrate binding"/>
    <property type="evidence" value="ECO:0007669"/>
    <property type="project" value="UniProtKB-ARBA"/>
</dbReference>
<dbReference type="InterPro" id="IPR028082">
    <property type="entry name" value="Peripla_BP_I"/>
</dbReference>
<evidence type="ECO:0000256" key="2">
    <source>
        <dbReference type="ARBA" id="ARBA00007639"/>
    </source>
</evidence>
<comment type="subcellular location">
    <subcellularLocation>
        <location evidence="1">Cell envelope</location>
    </subcellularLocation>
</comment>
<dbReference type="SUPFAM" id="SSF53822">
    <property type="entry name" value="Periplasmic binding protein-like I"/>
    <property type="match status" value="1"/>
</dbReference>
<evidence type="ECO:0000313" key="6">
    <source>
        <dbReference type="Proteomes" id="UP000217182"/>
    </source>
</evidence>
<dbReference type="GO" id="GO:0055085">
    <property type="term" value="P:transmembrane transport"/>
    <property type="evidence" value="ECO:0007669"/>
    <property type="project" value="UniProtKB-ARBA"/>
</dbReference>
<name>A0A250B2R5_9GAMM</name>
<comment type="similarity">
    <text evidence="2">Belongs to the bacterial solute-binding protein 2 family.</text>
</comment>
<organism evidence="5 6">
    <name type="scientific">Gibbsiella quercinecans</name>
    <dbReference type="NCBI Taxonomy" id="929813"/>
    <lineage>
        <taxon>Bacteria</taxon>
        <taxon>Pseudomonadati</taxon>
        <taxon>Pseudomonadota</taxon>
        <taxon>Gammaproteobacteria</taxon>
        <taxon>Enterobacterales</taxon>
        <taxon>Yersiniaceae</taxon>
        <taxon>Gibbsiella</taxon>
    </lineage>
</organism>
<dbReference type="RefSeq" id="WP_095847026.1">
    <property type="nucleotide sequence ID" value="NZ_CP014136.1"/>
</dbReference>
<keyword evidence="6" id="KW-1185">Reference proteome</keyword>
<proteinExistence type="inferred from homology"/>
<reference evidence="5 6" key="1">
    <citation type="submission" date="2016-01" db="EMBL/GenBank/DDBJ databases">
        <authorList>
            <person name="Oliw E.H."/>
        </authorList>
    </citation>
    <scope>NUCLEOTIDE SEQUENCE [LARGE SCALE GENOMIC DNA]</scope>
    <source>
        <strain evidence="5 6">FRB97</strain>
    </source>
</reference>
<dbReference type="OrthoDB" id="5756154at2"/>
<evidence type="ECO:0000256" key="3">
    <source>
        <dbReference type="ARBA" id="ARBA00022729"/>
    </source>
</evidence>
<dbReference type="PANTHER" id="PTHR46847">
    <property type="entry name" value="D-ALLOSE-BINDING PERIPLASMIC PROTEIN-RELATED"/>
    <property type="match status" value="1"/>
</dbReference>
<dbReference type="SUPFAM" id="SSF47413">
    <property type="entry name" value="lambda repressor-like DNA-binding domains"/>
    <property type="match status" value="1"/>
</dbReference>
<dbReference type="InterPro" id="IPR010982">
    <property type="entry name" value="Lambda_DNA-bd_dom_sf"/>
</dbReference>
<dbReference type="PANTHER" id="PTHR46847:SF1">
    <property type="entry name" value="D-ALLOSE-BINDING PERIPLASMIC PROTEIN-RELATED"/>
    <property type="match status" value="1"/>
</dbReference>
<evidence type="ECO:0000259" key="4">
    <source>
        <dbReference type="Pfam" id="PF13407"/>
    </source>
</evidence>
<dbReference type="InterPro" id="IPR025997">
    <property type="entry name" value="SBP_2_dom"/>
</dbReference>
<dbReference type="Gene3D" id="1.10.260.40">
    <property type="entry name" value="lambda repressor-like DNA-binding domains"/>
    <property type="match status" value="1"/>
</dbReference>
<dbReference type="GO" id="GO:0030313">
    <property type="term" value="C:cell envelope"/>
    <property type="evidence" value="ECO:0007669"/>
    <property type="project" value="UniProtKB-SubCell"/>
</dbReference>
<dbReference type="Pfam" id="PF13407">
    <property type="entry name" value="Peripla_BP_4"/>
    <property type="match status" value="1"/>
</dbReference>
<dbReference type="CDD" id="cd06307">
    <property type="entry name" value="PBP1_sugar_binding"/>
    <property type="match status" value="1"/>
</dbReference>
<keyword evidence="3" id="KW-0732">Signal</keyword>
<gene>
    <name evidence="5" type="ORF">AWC35_14410</name>
</gene>
<evidence type="ECO:0000313" key="5">
    <source>
        <dbReference type="EMBL" id="ATA20437.1"/>
    </source>
</evidence>
<accession>A0A250B2R5</accession>
<protein>
    <submittedName>
        <fullName evidence="5">Transcriptional regulator</fullName>
    </submittedName>
</protein>
<dbReference type="GO" id="GO:0003677">
    <property type="term" value="F:DNA binding"/>
    <property type="evidence" value="ECO:0007669"/>
    <property type="project" value="InterPro"/>
</dbReference>
<evidence type="ECO:0000256" key="1">
    <source>
        <dbReference type="ARBA" id="ARBA00004196"/>
    </source>
</evidence>
<dbReference type="KEGG" id="gqu:AWC35_14410"/>
<dbReference type="Gene3D" id="3.40.50.2300">
    <property type="match status" value="2"/>
</dbReference>
<dbReference type="EMBL" id="CP014136">
    <property type="protein sequence ID" value="ATA20437.1"/>
    <property type="molecule type" value="Genomic_DNA"/>
</dbReference>
<feature type="domain" description="Periplasmic binding protein" evidence="4">
    <location>
        <begin position="117"/>
        <end position="309"/>
    </location>
</feature>
<dbReference type="Proteomes" id="UP000217182">
    <property type="component" value="Chromosome"/>
</dbReference>
<sequence length="338" mass="37940">MPKFTQKQISAQSGLSLATIDRALHNRGHVHPQTLHRIQQAIVDLELQQKISLAQGRTLYFDVIIHAPERFSELVRAAFSSQISSFNSFKIQLRFHCSEHMSVDEAEQLLKKCSLNTHGIILKAMNSEKLIPVINNLIKQRIPVVTIVTDIIGSARLRYIGMDNFNAGKSSAFLMAKWLANDKCTIAAITGSQNFIGEQERIQGFVEGMKTFAPQSEIKIIADGFGIDHLMYACLKTFLREHPQIDAVYTVGGGNSGILRAFSERNIQLKAVIGHDLDRENRALMQAGKIDALIDHNLQLDAQHAFKTLLEFHGFLPAESNHASYSRINIIMRFNMYA</sequence>
<dbReference type="AlphaFoldDB" id="A0A250B2R5"/>